<dbReference type="Proteomes" id="UP000257200">
    <property type="component" value="Unplaced"/>
</dbReference>
<comment type="similarity">
    <text evidence="1">Belongs to the UDP-glycosyltransferase family.</text>
</comment>
<dbReference type="FunFam" id="3.40.50.2000:FF:000203">
    <property type="entry name" value="UDP-glucuronosyltransferase"/>
    <property type="match status" value="1"/>
</dbReference>
<accession>A0A3Q1FP31</accession>
<keyword evidence="4" id="KW-0732">Signal</keyword>
<dbReference type="Gene3D" id="3.40.50.2000">
    <property type="entry name" value="Glycogen Phosphorylase B"/>
    <property type="match status" value="1"/>
</dbReference>
<dbReference type="InterPro" id="IPR050271">
    <property type="entry name" value="UDP-glycosyltransferase"/>
</dbReference>
<dbReference type="InterPro" id="IPR002213">
    <property type="entry name" value="UDP_glucos_trans"/>
</dbReference>
<keyword evidence="6" id="KW-1185">Reference proteome</keyword>
<dbReference type="GO" id="GO:0008194">
    <property type="term" value="F:UDP-glycosyltransferase activity"/>
    <property type="evidence" value="ECO:0007669"/>
    <property type="project" value="InterPro"/>
</dbReference>
<feature type="signal peptide" evidence="4">
    <location>
        <begin position="1"/>
        <end position="21"/>
    </location>
</feature>
<dbReference type="InParanoid" id="A0A3Q1FP31"/>
<keyword evidence="2" id="KW-0328">Glycosyltransferase</keyword>
<organism evidence="5 6">
    <name type="scientific">Acanthochromis polyacanthus</name>
    <name type="common">spiny chromis</name>
    <dbReference type="NCBI Taxonomy" id="80966"/>
    <lineage>
        <taxon>Eukaryota</taxon>
        <taxon>Metazoa</taxon>
        <taxon>Chordata</taxon>
        <taxon>Craniata</taxon>
        <taxon>Vertebrata</taxon>
        <taxon>Euteleostomi</taxon>
        <taxon>Actinopterygii</taxon>
        <taxon>Neopterygii</taxon>
        <taxon>Teleostei</taxon>
        <taxon>Neoteleostei</taxon>
        <taxon>Acanthomorphata</taxon>
        <taxon>Ovalentaria</taxon>
        <taxon>Pomacentridae</taxon>
        <taxon>Acanthochromis</taxon>
    </lineage>
</organism>
<dbReference type="PANTHER" id="PTHR48043">
    <property type="entry name" value="EG:EG0003.4 PROTEIN-RELATED"/>
    <property type="match status" value="1"/>
</dbReference>
<dbReference type="GeneTree" id="ENSGT00940000165787"/>
<dbReference type="STRING" id="80966.ENSAPOP00000019881"/>
<evidence type="ECO:0000313" key="6">
    <source>
        <dbReference type="Proteomes" id="UP000257200"/>
    </source>
</evidence>
<keyword evidence="3" id="KW-0808">Transferase</keyword>
<dbReference type="AlphaFoldDB" id="A0A3Q1FP31"/>
<evidence type="ECO:0000256" key="2">
    <source>
        <dbReference type="ARBA" id="ARBA00022676"/>
    </source>
</evidence>
<reference evidence="5" key="2">
    <citation type="submission" date="2025-09" db="UniProtKB">
        <authorList>
            <consortium name="Ensembl"/>
        </authorList>
    </citation>
    <scope>IDENTIFICATION</scope>
</reference>
<dbReference type="SUPFAM" id="SSF53756">
    <property type="entry name" value="UDP-Glycosyltransferase/glycogen phosphorylase"/>
    <property type="match status" value="1"/>
</dbReference>
<dbReference type="Pfam" id="PF00201">
    <property type="entry name" value="UDPGT"/>
    <property type="match status" value="1"/>
</dbReference>
<sequence length="246" mass="27873">MHQPTLVVLAALLCSAALVNGGKVLVFPVDGSHWINMNVLIEELHSRGHEVTVIRPPDAWYIKQDSPHYKSITLNVAAGFNRDVFDQFVMRTLVLRRQGASFWTRMALDIEMAKELQELNRKFLIMMERIFADDKLMESLRDAKYDSVLTDPANGGGVLLAHRLGLPLVFNVRWTIRGEGHEAIAPTPLSYVPHPWSELTDKMTFTERVQNVLIHFLTSYLAETKSKRNDIIICLCIVSANCCTKI</sequence>
<feature type="chain" id="PRO_5018566976" description="UDP glucuronosyltransferase 5 family, polypeptide F1" evidence="4">
    <location>
        <begin position="22"/>
        <end position="246"/>
    </location>
</feature>
<reference evidence="5" key="1">
    <citation type="submission" date="2025-08" db="UniProtKB">
        <authorList>
            <consortium name="Ensembl"/>
        </authorList>
    </citation>
    <scope>IDENTIFICATION</scope>
</reference>
<evidence type="ECO:0000256" key="4">
    <source>
        <dbReference type="SAM" id="SignalP"/>
    </source>
</evidence>
<evidence type="ECO:0008006" key="7">
    <source>
        <dbReference type="Google" id="ProtNLM"/>
    </source>
</evidence>
<evidence type="ECO:0000256" key="3">
    <source>
        <dbReference type="ARBA" id="ARBA00022679"/>
    </source>
</evidence>
<evidence type="ECO:0000313" key="5">
    <source>
        <dbReference type="Ensembl" id="ENSAPOP00000019881.1"/>
    </source>
</evidence>
<protein>
    <recommendedName>
        <fullName evidence="7">UDP glucuronosyltransferase 5 family, polypeptide F1</fullName>
    </recommendedName>
</protein>
<dbReference type="PANTHER" id="PTHR48043:SF52">
    <property type="entry name" value="UDP GLUCURONOSYLTRANSFERASE 5 FAMILY POLYPEPTIDE B1-RELATED"/>
    <property type="match status" value="1"/>
</dbReference>
<evidence type="ECO:0000256" key="1">
    <source>
        <dbReference type="ARBA" id="ARBA00009995"/>
    </source>
</evidence>
<dbReference type="Ensembl" id="ENSAPOT00000035015.1">
    <property type="protein sequence ID" value="ENSAPOP00000019881.1"/>
    <property type="gene ID" value="ENSAPOG00000023390.1"/>
</dbReference>
<name>A0A3Q1FP31_9TELE</name>
<proteinExistence type="inferred from homology"/>